<dbReference type="Pfam" id="PF00990">
    <property type="entry name" value="GGDEF"/>
    <property type="match status" value="1"/>
</dbReference>
<evidence type="ECO:0000313" key="3">
    <source>
        <dbReference type="EMBL" id="XCB28324.1"/>
    </source>
</evidence>
<gene>
    <name evidence="3" type="ORF">RBB75_08375</name>
</gene>
<dbReference type="InterPro" id="IPR043128">
    <property type="entry name" value="Rev_trsase/Diguanyl_cyclase"/>
</dbReference>
<dbReference type="InterPro" id="IPR052163">
    <property type="entry name" value="DGC-Regulatory_Protein"/>
</dbReference>
<feature type="transmembrane region" description="Helical" evidence="1">
    <location>
        <begin position="150"/>
        <end position="170"/>
    </location>
</feature>
<dbReference type="GO" id="GO:0052621">
    <property type="term" value="F:diguanylate cyclase activity"/>
    <property type="evidence" value="ECO:0007669"/>
    <property type="project" value="UniProtKB-EC"/>
</dbReference>
<dbReference type="InterPro" id="IPR029787">
    <property type="entry name" value="Nucleotide_cyclase"/>
</dbReference>
<keyword evidence="1" id="KW-0812">Transmembrane</keyword>
<evidence type="ECO:0000256" key="1">
    <source>
        <dbReference type="SAM" id="Phobius"/>
    </source>
</evidence>
<name>A0AAU7ZGZ4_9BACT</name>
<organism evidence="3">
    <name type="scientific">Tunturiibacter empetritectus</name>
    <dbReference type="NCBI Taxonomy" id="3069691"/>
    <lineage>
        <taxon>Bacteria</taxon>
        <taxon>Pseudomonadati</taxon>
        <taxon>Acidobacteriota</taxon>
        <taxon>Terriglobia</taxon>
        <taxon>Terriglobales</taxon>
        <taxon>Acidobacteriaceae</taxon>
        <taxon>Tunturiibacter</taxon>
    </lineage>
</organism>
<feature type="transmembrane region" description="Helical" evidence="1">
    <location>
        <begin position="94"/>
        <end position="113"/>
    </location>
</feature>
<dbReference type="PROSITE" id="PS50887">
    <property type="entry name" value="GGDEF"/>
    <property type="match status" value="1"/>
</dbReference>
<dbReference type="SUPFAM" id="SSF55073">
    <property type="entry name" value="Nucleotide cyclase"/>
    <property type="match status" value="1"/>
</dbReference>
<dbReference type="CDD" id="cd01949">
    <property type="entry name" value="GGDEF"/>
    <property type="match status" value="1"/>
</dbReference>
<dbReference type="InterPro" id="IPR000160">
    <property type="entry name" value="GGDEF_dom"/>
</dbReference>
<dbReference type="SMART" id="SM00267">
    <property type="entry name" value="GGDEF"/>
    <property type="match status" value="1"/>
</dbReference>
<dbReference type="FunFam" id="3.30.70.270:FF:000001">
    <property type="entry name" value="Diguanylate cyclase domain protein"/>
    <property type="match status" value="1"/>
</dbReference>
<accession>A0AAU7ZGZ4</accession>
<feature type="transmembrane region" description="Helical" evidence="1">
    <location>
        <begin position="177"/>
        <end position="193"/>
    </location>
</feature>
<evidence type="ECO:0000259" key="2">
    <source>
        <dbReference type="PROSITE" id="PS50887"/>
    </source>
</evidence>
<dbReference type="EC" id="2.7.7.65" evidence="3"/>
<feature type="transmembrane region" description="Helical" evidence="1">
    <location>
        <begin position="68"/>
        <end position="88"/>
    </location>
</feature>
<keyword evidence="1" id="KW-0472">Membrane</keyword>
<keyword evidence="1" id="KW-1133">Transmembrane helix</keyword>
<dbReference type="KEGG" id="temp:RBB75_08375"/>
<sequence length="474" mass="51783">MAMAKLAVAGRGSKRIPLGLWLGPNPSATDARVPMNFAFLPDLLALLILIVILVLLRKRHPQERADLWLLGLFFTLVEAAAHTFYAPNGPPQKILHVIVMDCYLLTGMIFVWASGVNPVSKSARLLYLGLNALPLLALCTVYGLHLYTGIAFFPCMAAGMVVGVSTSLYLRRSLTVAVLHVCAWMAMGYLIHLSDYRAAVYWSLCCVYATAALNFQRRLPAGSTGRLAIVTGFTIWSLCLLLHPWIVQYRAYADIASHIWNMQKSLISIGMILVMLEEQISSNEWLALHDELTGLPNRRLLADRLTMAIDRADRTGSRLALIILDLNGFKKINDTMGHQIGDQVLLEVSMNLRRGVRASDTLARLGGDEFVIVAADVEPEQGLGHLLESVRGALEQPLMMEGKPMVVSASVGMAVYPQDAQDSIRLLRVADQRMYASKHRPGAQSAKGVGGLTTAVVDSQMAAVASGRGRVSVL</sequence>
<feature type="transmembrane region" description="Helical" evidence="1">
    <location>
        <begin position="227"/>
        <end position="246"/>
    </location>
</feature>
<reference evidence="3" key="1">
    <citation type="submission" date="2023-08" db="EMBL/GenBank/DDBJ databases">
        <authorList>
            <person name="Messyasz A."/>
            <person name="Mannisto M.K."/>
            <person name="Kerkhof L.J."/>
            <person name="Haggblom M."/>
        </authorList>
    </citation>
    <scope>NUCLEOTIDE SEQUENCE</scope>
    <source>
        <strain evidence="3">M8UP23</strain>
    </source>
</reference>
<dbReference type="AlphaFoldDB" id="A0AAU7ZGZ4"/>
<dbReference type="RefSeq" id="WP_353070165.1">
    <property type="nucleotide sequence ID" value="NZ_CP132932.1"/>
</dbReference>
<protein>
    <submittedName>
        <fullName evidence="3">GGDEF domain-containing protein</fullName>
        <ecNumber evidence="3">2.7.7.65</ecNumber>
    </submittedName>
</protein>
<keyword evidence="3" id="KW-0548">Nucleotidyltransferase</keyword>
<feature type="transmembrane region" description="Helical" evidence="1">
    <location>
        <begin position="37"/>
        <end position="56"/>
    </location>
</feature>
<keyword evidence="3" id="KW-0808">Transferase</keyword>
<dbReference type="EMBL" id="CP132932">
    <property type="protein sequence ID" value="XCB28324.1"/>
    <property type="molecule type" value="Genomic_DNA"/>
</dbReference>
<proteinExistence type="predicted"/>
<dbReference type="PANTHER" id="PTHR46663:SF2">
    <property type="entry name" value="GGDEF DOMAIN-CONTAINING PROTEIN"/>
    <property type="match status" value="1"/>
</dbReference>
<feature type="transmembrane region" description="Helical" evidence="1">
    <location>
        <begin position="199"/>
        <end position="215"/>
    </location>
</feature>
<reference evidence="3" key="2">
    <citation type="journal article" date="2024" name="Environ. Microbiol.">
        <title>Genome analysis and description of Tunturibacter gen. nov. expands the diversity of Terriglobia in tundra soils.</title>
        <authorList>
            <person name="Messyasz A."/>
            <person name="Mannisto M.K."/>
            <person name="Kerkhof L.J."/>
            <person name="Haggblom M.M."/>
        </authorList>
    </citation>
    <scope>NUCLEOTIDE SEQUENCE</scope>
    <source>
        <strain evidence="3">M8UP23</strain>
    </source>
</reference>
<feature type="domain" description="GGDEF" evidence="2">
    <location>
        <begin position="317"/>
        <end position="451"/>
    </location>
</feature>
<dbReference type="NCBIfam" id="TIGR00254">
    <property type="entry name" value="GGDEF"/>
    <property type="match status" value="1"/>
</dbReference>
<feature type="transmembrane region" description="Helical" evidence="1">
    <location>
        <begin position="125"/>
        <end position="144"/>
    </location>
</feature>
<dbReference type="Gene3D" id="3.30.70.270">
    <property type="match status" value="1"/>
</dbReference>
<dbReference type="PANTHER" id="PTHR46663">
    <property type="entry name" value="DIGUANYLATE CYCLASE DGCT-RELATED"/>
    <property type="match status" value="1"/>
</dbReference>